<dbReference type="GO" id="GO:0006351">
    <property type="term" value="P:DNA-templated transcription"/>
    <property type="evidence" value="ECO:0007669"/>
    <property type="project" value="InterPro"/>
</dbReference>
<dbReference type="CDD" id="cd00067">
    <property type="entry name" value="GAL4"/>
    <property type="match status" value="1"/>
</dbReference>
<evidence type="ECO:0000313" key="8">
    <source>
        <dbReference type="EMBL" id="GKT44841.1"/>
    </source>
</evidence>
<evidence type="ECO:0000256" key="6">
    <source>
        <dbReference type="SAM" id="MobiDB-lite"/>
    </source>
</evidence>
<accession>A0AA37P5W5</accession>
<dbReference type="Proteomes" id="UP001055115">
    <property type="component" value="Unassembled WGS sequence"/>
</dbReference>
<keyword evidence="1" id="KW-0479">Metal-binding</keyword>
<keyword evidence="9" id="KW-1185">Reference proteome</keyword>
<dbReference type="Gene3D" id="4.10.240.10">
    <property type="entry name" value="Zn(2)-C6 fungal-type DNA-binding domain"/>
    <property type="match status" value="1"/>
</dbReference>
<dbReference type="GeneID" id="73325824"/>
<dbReference type="PROSITE" id="PS50048">
    <property type="entry name" value="ZN2_CY6_FUNGAL_2"/>
    <property type="match status" value="1"/>
</dbReference>
<dbReference type="Pfam" id="PF00172">
    <property type="entry name" value="Zn_clus"/>
    <property type="match status" value="1"/>
</dbReference>
<dbReference type="InterPro" id="IPR036864">
    <property type="entry name" value="Zn2-C6_fun-type_DNA-bd_sf"/>
</dbReference>
<feature type="compositionally biased region" description="Polar residues" evidence="6">
    <location>
        <begin position="156"/>
        <end position="171"/>
    </location>
</feature>
<dbReference type="GO" id="GO:0000981">
    <property type="term" value="F:DNA-binding transcription factor activity, RNA polymerase II-specific"/>
    <property type="evidence" value="ECO:0007669"/>
    <property type="project" value="InterPro"/>
</dbReference>
<feature type="region of interest" description="Disordered" evidence="6">
    <location>
        <begin position="156"/>
        <end position="177"/>
    </location>
</feature>
<dbReference type="EMBL" id="BQXU01000011">
    <property type="protein sequence ID" value="GKT44841.1"/>
    <property type="molecule type" value="Genomic_DNA"/>
</dbReference>
<name>A0AA37P5W5_9PEZI</name>
<gene>
    <name evidence="8" type="ORF">ColSpa_05022</name>
</gene>
<evidence type="ECO:0000256" key="2">
    <source>
        <dbReference type="ARBA" id="ARBA00022833"/>
    </source>
</evidence>
<evidence type="ECO:0000256" key="1">
    <source>
        <dbReference type="ARBA" id="ARBA00022723"/>
    </source>
</evidence>
<evidence type="ECO:0000256" key="5">
    <source>
        <dbReference type="ARBA" id="ARBA00023242"/>
    </source>
</evidence>
<dbReference type="AlphaFoldDB" id="A0AA37P5W5"/>
<sequence length="741" mass="80678">MCKAAKVKCSERKPCVRCTRKGVTCEYEGVEDGAEELDEIHEGQQNQPSTRIEDVTASETGVGPEVSPALNNAPMRTTPLPYFLNSRNAQYTPVHEEDLCITEDLSFGADWGFAMMDLAYLQTQLNVPSTMTAAVGFTPDVAQQLPLSPASHGTCETLSVTGSWEPQSSENTEMERPHLAADEANLKPPRMKQAPPGTVPLAPTLCLSAAARNSIVSMILNNTSCANAVPVLAAFPSTGALDALVGVYARDWEAARINDFIHLPTLELERQRPELLGAIVAVGAVGAGSTVARKFGFAMQEVVWVSAFRSWEGNNASLRDIALSQAFFLQQQIAFFSGVKRKVAHAEACSNSMQVLLKNGGQMQGAMEPDDVASLESLLGLDDQSLGDAWRRWLTRESQRRLVYAAYIMDAHVSMAHGIQVQSSYANMRIPFPAPRRLWRAETAKRWREEMMLLRGASRPSSTLCLRDVMGDPMLVSKHCALVDADFIVLGFLAGLWTLVKECQQLGAISKGARSPWSSMILSARRVELSSMLKLFTSQVQNAGLKISTEAELLTEVLHMHILAPADDSLPLQVSSQQSSPMTASGSGALETTEYRGALWRAGRTVRAAARFPAGTLCDIYAIALSQAASVLWRHGVLSSQTRGRDTGSEHGSGVCIVDGDETQEYRVLSKDTRLALLGTEPEPVMLEHPAGVAGRIRGVIEHNWRDSWMPSRVEEVCRTLEALGVAARRYEVDPNDGQGP</sequence>
<keyword evidence="5" id="KW-0539">Nucleus</keyword>
<organism evidence="8 9">
    <name type="scientific">Colletotrichum spaethianum</name>
    <dbReference type="NCBI Taxonomy" id="700344"/>
    <lineage>
        <taxon>Eukaryota</taxon>
        <taxon>Fungi</taxon>
        <taxon>Dikarya</taxon>
        <taxon>Ascomycota</taxon>
        <taxon>Pezizomycotina</taxon>
        <taxon>Sordariomycetes</taxon>
        <taxon>Hypocreomycetidae</taxon>
        <taxon>Glomerellales</taxon>
        <taxon>Glomerellaceae</taxon>
        <taxon>Colletotrichum</taxon>
        <taxon>Colletotrichum spaethianum species complex</taxon>
    </lineage>
</organism>
<dbReference type="RefSeq" id="XP_049127191.1">
    <property type="nucleotide sequence ID" value="XM_049271234.1"/>
</dbReference>
<dbReference type="InterPro" id="IPR007219">
    <property type="entry name" value="XnlR_reg_dom"/>
</dbReference>
<evidence type="ECO:0000259" key="7">
    <source>
        <dbReference type="PROSITE" id="PS50048"/>
    </source>
</evidence>
<dbReference type="Pfam" id="PF04082">
    <property type="entry name" value="Fungal_trans"/>
    <property type="match status" value="1"/>
</dbReference>
<keyword evidence="4" id="KW-0804">Transcription</keyword>
<keyword evidence="2" id="KW-0862">Zinc</keyword>
<protein>
    <recommendedName>
        <fullName evidence="7">Zn(2)-C6 fungal-type domain-containing protein</fullName>
    </recommendedName>
</protein>
<evidence type="ECO:0000256" key="4">
    <source>
        <dbReference type="ARBA" id="ARBA00023163"/>
    </source>
</evidence>
<dbReference type="PANTHER" id="PTHR47660:SF2">
    <property type="entry name" value="TRANSCRIPTION FACTOR WITH C2H2 AND ZN(2)-CYS(6) DNA BINDING DOMAIN (EUROFUNG)"/>
    <property type="match status" value="1"/>
</dbReference>
<comment type="caution">
    <text evidence="8">The sequence shown here is derived from an EMBL/GenBank/DDBJ whole genome shotgun (WGS) entry which is preliminary data.</text>
</comment>
<dbReference type="GO" id="GO:0008270">
    <property type="term" value="F:zinc ion binding"/>
    <property type="evidence" value="ECO:0007669"/>
    <property type="project" value="InterPro"/>
</dbReference>
<dbReference type="InterPro" id="IPR001138">
    <property type="entry name" value="Zn2Cys6_DnaBD"/>
</dbReference>
<reference evidence="8 9" key="1">
    <citation type="submission" date="2022-03" db="EMBL/GenBank/DDBJ databases">
        <title>Genome data of Colletotrichum spp.</title>
        <authorList>
            <person name="Utami Y.D."/>
            <person name="Hiruma K."/>
        </authorList>
    </citation>
    <scope>NUCLEOTIDE SEQUENCE [LARGE SCALE GENOMIC DNA]</scope>
    <source>
        <strain evidence="8 9">MAFF 239500</strain>
    </source>
</reference>
<evidence type="ECO:0000313" key="9">
    <source>
        <dbReference type="Proteomes" id="UP001055115"/>
    </source>
</evidence>
<dbReference type="PANTHER" id="PTHR47660">
    <property type="entry name" value="TRANSCRIPTION FACTOR WITH C2H2 AND ZN(2)-CYS(6) DNA BINDING DOMAIN (EUROFUNG)-RELATED-RELATED"/>
    <property type="match status" value="1"/>
</dbReference>
<feature type="domain" description="Zn(2)-C6 fungal-type" evidence="7">
    <location>
        <begin position="1"/>
        <end position="27"/>
    </location>
</feature>
<keyword evidence="3" id="KW-0805">Transcription regulation</keyword>
<dbReference type="GO" id="GO:0003677">
    <property type="term" value="F:DNA binding"/>
    <property type="evidence" value="ECO:0007669"/>
    <property type="project" value="InterPro"/>
</dbReference>
<evidence type="ECO:0000256" key="3">
    <source>
        <dbReference type="ARBA" id="ARBA00023015"/>
    </source>
</evidence>
<dbReference type="CDD" id="cd12148">
    <property type="entry name" value="fungal_TF_MHR"/>
    <property type="match status" value="1"/>
</dbReference>
<dbReference type="SUPFAM" id="SSF57701">
    <property type="entry name" value="Zn2/Cys6 DNA-binding domain"/>
    <property type="match status" value="1"/>
</dbReference>
<proteinExistence type="predicted"/>